<proteinExistence type="predicted"/>
<keyword evidence="2" id="KW-0472">Membrane</keyword>
<feature type="transmembrane region" description="Helical" evidence="2">
    <location>
        <begin position="116"/>
        <end position="137"/>
    </location>
</feature>
<evidence type="ECO:0000313" key="4">
    <source>
        <dbReference type="Proteomes" id="UP000467840"/>
    </source>
</evidence>
<dbReference type="GO" id="GO:0051762">
    <property type="term" value="P:sesquiterpene biosynthetic process"/>
    <property type="evidence" value="ECO:0007669"/>
    <property type="project" value="TreeGrafter"/>
</dbReference>
<feature type="transmembrane region" description="Helical" evidence="2">
    <location>
        <begin position="45"/>
        <end position="66"/>
    </location>
</feature>
<feature type="transmembrane region" description="Helical" evidence="2">
    <location>
        <begin position="78"/>
        <end position="101"/>
    </location>
</feature>
<gene>
    <name evidence="3" type="ORF">GH714_037429</name>
</gene>
<keyword evidence="2" id="KW-1133">Transmembrane helix</keyword>
<organism evidence="3 4">
    <name type="scientific">Hevea brasiliensis</name>
    <name type="common">Para rubber tree</name>
    <name type="synonym">Siphonia brasiliensis</name>
    <dbReference type="NCBI Taxonomy" id="3981"/>
    <lineage>
        <taxon>Eukaryota</taxon>
        <taxon>Viridiplantae</taxon>
        <taxon>Streptophyta</taxon>
        <taxon>Embryophyta</taxon>
        <taxon>Tracheophyta</taxon>
        <taxon>Spermatophyta</taxon>
        <taxon>Magnoliopsida</taxon>
        <taxon>eudicotyledons</taxon>
        <taxon>Gunneridae</taxon>
        <taxon>Pentapetalae</taxon>
        <taxon>rosids</taxon>
        <taxon>fabids</taxon>
        <taxon>Malpighiales</taxon>
        <taxon>Euphorbiaceae</taxon>
        <taxon>Crotonoideae</taxon>
        <taxon>Micrandreae</taxon>
        <taxon>Hevea</taxon>
    </lineage>
</organism>
<dbReference type="EMBL" id="JAAGAX010000013">
    <property type="protein sequence ID" value="KAF2296329.1"/>
    <property type="molecule type" value="Genomic_DNA"/>
</dbReference>
<dbReference type="GO" id="GO:0009975">
    <property type="term" value="F:cyclase activity"/>
    <property type="evidence" value="ECO:0007669"/>
    <property type="project" value="TreeGrafter"/>
</dbReference>
<evidence type="ECO:0000256" key="1">
    <source>
        <dbReference type="SAM" id="MobiDB-lite"/>
    </source>
</evidence>
<feature type="compositionally biased region" description="Polar residues" evidence="1">
    <location>
        <begin position="212"/>
        <end position="237"/>
    </location>
</feature>
<evidence type="ECO:0000256" key="2">
    <source>
        <dbReference type="SAM" id="Phobius"/>
    </source>
</evidence>
<protein>
    <submittedName>
        <fullName evidence="3">Uncharacterized protein</fullName>
    </submittedName>
</protein>
<reference evidence="3 4" key="1">
    <citation type="journal article" date="2020" name="Mol. Plant">
        <title>The Chromosome-Based Rubber Tree Genome Provides New Insights into Spurge Genome Evolution and Rubber Biosynthesis.</title>
        <authorList>
            <person name="Liu J."/>
            <person name="Shi C."/>
            <person name="Shi C.C."/>
            <person name="Li W."/>
            <person name="Zhang Q.J."/>
            <person name="Zhang Y."/>
            <person name="Li K."/>
            <person name="Lu H.F."/>
            <person name="Shi C."/>
            <person name="Zhu S.T."/>
            <person name="Xiao Z.Y."/>
            <person name="Nan H."/>
            <person name="Yue Y."/>
            <person name="Zhu X.G."/>
            <person name="Wu Y."/>
            <person name="Hong X.N."/>
            <person name="Fan G.Y."/>
            <person name="Tong Y."/>
            <person name="Zhang D."/>
            <person name="Mao C.L."/>
            <person name="Liu Y.L."/>
            <person name="Hao S.J."/>
            <person name="Liu W.Q."/>
            <person name="Lv M.Q."/>
            <person name="Zhang H.B."/>
            <person name="Liu Y."/>
            <person name="Hu-Tang G.R."/>
            <person name="Wang J.P."/>
            <person name="Wang J.H."/>
            <person name="Sun Y.H."/>
            <person name="Ni S.B."/>
            <person name="Chen W.B."/>
            <person name="Zhang X.C."/>
            <person name="Jiao Y.N."/>
            <person name="Eichler E.E."/>
            <person name="Li G.H."/>
            <person name="Liu X."/>
            <person name="Gao L.Z."/>
        </authorList>
    </citation>
    <scope>NUCLEOTIDE SEQUENCE [LARGE SCALE GENOMIC DNA]</scope>
    <source>
        <strain evidence="4">cv. GT1</strain>
        <tissue evidence="3">Leaf</tissue>
    </source>
</reference>
<accession>A0A6A6L9M2</accession>
<feature type="region of interest" description="Disordered" evidence="1">
    <location>
        <begin position="198"/>
        <end position="237"/>
    </location>
</feature>
<keyword evidence="4" id="KW-1185">Reference proteome</keyword>
<name>A0A6A6L9M2_HEVBR</name>
<sequence>MDPGSNEPGPLRVDHMCCDLRWKPADISRLRKIYCKNGAYKPHEWAHMMVVVILLHVNCFAQYALCGLNLGYKRSERPAIGVGICISFAIAAPAVAGVYTINSPLGRDYSEMDGEAQIQITAGLTGVILCAFALLYGDFWRIQMRKRFNLPTYTFCFGKPAVTDCTLWLCFVVFSSSGSSNWEFLRYVEDKFYRKDMDSSNHLQPSPHEDGSSASSQLGNNHSSSKTLIANSPSPSRVSNVYYNPDRQISTVKKSLLQKPRIRL</sequence>
<comment type="caution">
    <text evidence="3">The sequence shown here is derived from an EMBL/GenBank/DDBJ whole genome shotgun (WGS) entry which is preliminary data.</text>
</comment>
<dbReference type="PANTHER" id="PTHR31045:SF30">
    <property type="entry name" value="PLAC8 FAMILY PROTEIN"/>
    <property type="match status" value="1"/>
</dbReference>
<dbReference type="Proteomes" id="UP000467840">
    <property type="component" value="Chromosome 7"/>
</dbReference>
<dbReference type="AlphaFoldDB" id="A0A6A6L9M2"/>
<evidence type="ECO:0000313" key="3">
    <source>
        <dbReference type="EMBL" id="KAF2296329.1"/>
    </source>
</evidence>
<dbReference type="PANTHER" id="PTHR31045">
    <property type="entry name" value="PLAC8 FAMILY PROTEIN-RELATED"/>
    <property type="match status" value="1"/>
</dbReference>
<keyword evidence="2" id="KW-0812">Transmembrane</keyword>